<reference evidence="2 3" key="1">
    <citation type="submission" date="2018-08" db="EMBL/GenBank/DDBJ databases">
        <title>Parvularcula sp. SM1705, isolated from surface water of the South Sea China.</title>
        <authorList>
            <person name="Sun L."/>
        </authorList>
    </citation>
    <scope>NUCLEOTIDE SEQUENCE [LARGE SCALE GENOMIC DNA]</scope>
    <source>
        <strain evidence="2 3">SM1705</strain>
    </source>
</reference>
<accession>A0A371RKH5</accession>
<feature type="domain" description="N-acetyltransferase" evidence="1">
    <location>
        <begin position="13"/>
        <end position="168"/>
    </location>
</feature>
<keyword evidence="3" id="KW-1185">Reference proteome</keyword>
<dbReference type="RefSeq" id="WP_116392591.1">
    <property type="nucleotide sequence ID" value="NZ_QUQO01000001.1"/>
</dbReference>
<dbReference type="InterPro" id="IPR016181">
    <property type="entry name" value="Acyl_CoA_acyltransferase"/>
</dbReference>
<dbReference type="SUPFAM" id="SSF55729">
    <property type="entry name" value="Acyl-CoA N-acyltransferases (Nat)"/>
    <property type="match status" value="1"/>
</dbReference>
<comment type="caution">
    <text evidence="2">The sequence shown here is derived from an EMBL/GenBank/DDBJ whole genome shotgun (WGS) entry which is preliminary data.</text>
</comment>
<dbReference type="OrthoDB" id="5295305at2"/>
<evidence type="ECO:0000259" key="1">
    <source>
        <dbReference type="PROSITE" id="PS51186"/>
    </source>
</evidence>
<dbReference type="Pfam" id="PF13302">
    <property type="entry name" value="Acetyltransf_3"/>
    <property type="match status" value="1"/>
</dbReference>
<dbReference type="InParanoid" id="A0A371RKH5"/>
<dbReference type="Gene3D" id="3.40.630.30">
    <property type="match status" value="1"/>
</dbReference>
<proteinExistence type="predicted"/>
<dbReference type="EMBL" id="QUQO01000001">
    <property type="protein sequence ID" value="RFB05959.1"/>
    <property type="molecule type" value="Genomic_DNA"/>
</dbReference>
<dbReference type="Proteomes" id="UP000264589">
    <property type="component" value="Unassembled WGS sequence"/>
</dbReference>
<name>A0A371RKH5_9PROT</name>
<sequence>MELTPKLLENDFVRLEPLTESHRDILRAASDDPEIWALMSERGDGPHFDGWFDRRLADQAAGSLIGHAVFDKATSDCVGHSSFLAIAPSQDRVEVGWTYYTAAARGTAINPAAKLLLFTRAIEAGAARIELKTGAKNFRSQRAMTKLGLAREGVLRSHVMTWTGERRDSVFFSMLPHEWPGVRARLEKRLAAFKSPSAS</sequence>
<evidence type="ECO:0000313" key="2">
    <source>
        <dbReference type="EMBL" id="RFB05959.1"/>
    </source>
</evidence>
<organism evidence="2 3">
    <name type="scientific">Parvularcula marina</name>
    <dbReference type="NCBI Taxonomy" id="2292771"/>
    <lineage>
        <taxon>Bacteria</taxon>
        <taxon>Pseudomonadati</taxon>
        <taxon>Pseudomonadota</taxon>
        <taxon>Alphaproteobacteria</taxon>
        <taxon>Parvularculales</taxon>
        <taxon>Parvularculaceae</taxon>
        <taxon>Parvularcula</taxon>
    </lineage>
</organism>
<dbReference type="AlphaFoldDB" id="A0A371RKH5"/>
<dbReference type="GO" id="GO:0016747">
    <property type="term" value="F:acyltransferase activity, transferring groups other than amino-acyl groups"/>
    <property type="evidence" value="ECO:0007669"/>
    <property type="project" value="InterPro"/>
</dbReference>
<keyword evidence="2" id="KW-0808">Transferase</keyword>
<gene>
    <name evidence="2" type="ORF">DX908_12210</name>
</gene>
<protein>
    <submittedName>
        <fullName evidence="2">N-acetyltransferase</fullName>
    </submittedName>
</protein>
<dbReference type="PANTHER" id="PTHR43610">
    <property type="entry name" value="BLL6696 PROTEIN"/>
    <property type="match status" value="1"/>
</dbReference>
<dbReference type="PANTHER" id="PTHR43610:SF1">
    <property type="entry name" value="N-ACETYLTRANSFERASE DOMAIN-CONTAINING PROTEIN"/>
    <property type="match status" value="1"/>
</dbReference>
<evidence type="ECO:0000313" key="3">
    <source>
        <dbReference type="Proteomes" id="UP000264589"/>
    </source>
</evidence>
<dbReference type="PROSITE" id="PS51186">
    <property type="entry name" value="GNAT"/>
    <property type="match status" value="1"/>
</dbReference>
<dbReference type="InterPro" id="IPR000182">
    <property type="entry name" value="GNAT_dom"/>
</dbReference>